<evidence type="ECO:0000256" key="1">
    <source>
        <dbReference type="SAM" id="Phobius"/>
    </source>
</evidence>
<evidence type="ECO:0000313" key="2">
    <source>
        <dbReference type="EMBL" id="NMW87355.1"/>
    </source>
</evidence>
<dbReference type="RefSeq" id="WP_004007718.1">
    <property type="nucleotide sequence ID" value="NZ_CAMYEK010000021.1"/>
</dbReference>
<dbReference type="EMBL" id="JABCUI010000002">
    <property type="protein sequence ID" value="NMW87355.1"/>
    <property type="molecule type" value="Genomic_DNA"/>
</dbReference>
<feature type="transmembrane region" description="Helical" evidence="1">
    <location>
        <begin position="94"/>
        <end position="113"/>
    </location>
</feature>
<evidence type="ECO:0000313" key="4">
    <source>
        <dbReference type="Proteomes" id="UP000250245"/>
    </source>
</evidence>
<keyword evidence="1" id="KW-0472">Membrane</keyword>
<proteinExistence type="predicted"/>
<dbReference type="Proteomes" id="UP000553981">
    <property type="component" value="Unassembled WGS sequence"/>
</dbReference>
<keyword evidence="1" id="KW-0812">Transmembrane</keyword>
<protein>
    <submittedName>
        <fullName evidence="3">Uncharacterized protein</fullName>
    </submittedName>
</protein>
<sequence>MACFLVPTAEAVVVTAVKKHLAHKAQTGEASEKSARTLVLVRKLNWLTNLLWGGAVLLMFEHFWHGEVVPYFPFLTAAADPADAQQMLLEMGTVGVGMAVLVTLVWAVGLAVIRATERRSVTDTNPKA</sequence>
<dbReference type="AlphaFoldDB" id="A0A2X3AWK3"/>
<dbReference type="GeneID" id="55564918"/>
<keyword evidence="1" id="KW-1133">Transmembrane helix</keyword>
<evidence type="ECO:0000313" key="3">
    <source>
        <dbReference type="EMBL" id="SQB65740.1"/>
    </source>
</evidence>
<name>A0A2X3AWK3_9ACTO</name>
<dbReference type="Proteomes" id="UP000250245">
    <property type="component" value="Unassembled WGS sequence"/>
</dbReference>
<organism evidence="3 4">
    <name type="scientific">Mobiluncus curtisii</name>
    <dbReference type="NCBI Taxonomy" id="2051"/>
    <lineage>
        <taxon>Bacteria</taxon>
        <taxon>Bacillati</taxon>
        <taxon>Actinomycetota</taxon>
        <taxon>Actinomycetes</taxon>
        <taxon>Actinomycetales</taxon>
        <taxon>Actinomycetaceae</taxon>
        <taxon>Mobiluncus</taxon>
    </lineage>
</organism>
<feature type="transmembrane region" description="Helical" evidence="1">
    <location>
        <begin position="46"/>
        <end position="64"/>
    </location>
</feature>
<accession>A0A2X3AWK3</accession>
<gene>
    <name evidence="2" type="ORF">HHJ67_06255</name>
    <name evidence="3" type="ORF">NCTC11820_01811</name>
</gene>
<reference evidence="2 5" key="2">
    <citation type="submission" date="2020-04" db="EMBL/GenBank/DDBJ databases">
        <title>Antimicrobial susceptibility and clonality of vaginal-derived multi-drug resistant Mobiluncus isolates in China.</title>
        <authorList>
            <person name="Zhang X."/>
        </authorList>
    </citation>
    <scope>NUCLEOTIDE SEQUENCE [LARGE SCALE GENOMIC DNA]</scope>
    <source>
        <strain evidence="2 5">19</strain>
    </source>
</reference>
<reference evidence="3 4" key="1">
    <citation type="submission" date="2018-06" db="EMBL/GenBank/DDBJ databases">
        <authorList>
            <consortium name="Pathogen Informatics"/>
            <person name="Doyle S."/>
        </authorList>
    </citation>
    <scope>NUCLEOTIDE SEQUENCE [LARGE SCALE GENOMIC DNA]</scope>
    <source>
        <strain evidence="3 4">NCTC11820</strain>
    </source>
</reference>
<dbReference type="EMBL" id="UASJ01000001">
    <property type="protein sequence ID" value="SQB65740.1"/>
    <property type="molecule type" value="Genomic_DNA"/>
</dbReference>
<evidence type="ECO:0000313" key="5">
    <source>
        <dbReference type="Proteomes" id="UP000553981"/>
    </source>
</evidence>